<dbReference type="SUPFAM" id="SSF75005">
    <property type="entry name" value="Arabinanase/levansucrase/invertase"/>
    <property type="match status" value="1"/>
</dbReference>
<gene>
    <name evidence="3" type="ORF">CF15_03155</name>
</gene>
<dbReference type="Gene3D" id="2.115.10.20">
    <property type="entry name" value="Glycosyl hydrolase domain, family 43"/>
    <property type="match status" value="1"/>
</dbReference>
<dbReference type="AlphaFoldDB" id="A0A0V8RUS3"/>
<keyword evidence="4" id="KW-1185">Reference proteome</keyword>
<dbReference type="Proteomes" id="UP000053352">
    <property type="component" value="Unassembled WGS sequence"/>
</dbReference>
<protein>
    <recommendedName>
        <fullName evidence="5">Glycosidase</fullName>
    </recommendedName>
</protein>
<name>A0A0V8RUS3_PYROC</name>
<evidence type="ECO:0000313" key="3">
    <source>
        <dbReference type="EMBL" id="KSW11814.1"/>
    </source>
</evidence>
<reference evidence="3 4" key="1">
    <citation type="submission" date="2015-11" db="EMBL/GenBank/DDBJ databases">
        <title>Genome sequence of Pyrodictium occultum PL-19, a marine hyperthermophilic archaeon isolated from Volcano, Italy.</title>
        <authorList>
            <person name="Utturkar S."/>
            <person name="Huber H."/>
            <person name="Leptihn S."/>
            <person name="Brown S."/>
            <person name="Stetter K.O."/>
            <person name="Podar M."/>
        </authorList>
    </citation>
    <scope>NUCLEOTIDE SEQUENCE [LARGE SCALE GENOMIC DNA]</scope>
    <source>
        <strain evidence="3 4">PL-19</strain>
    </source>
</reference>
<comment type="caution">
    <text evidence="3">The sequence shown here is derived from an EMBL/GenBank/DDBJ whole genome shotgun (WGS) entry which is preliminary data.</text>
</comment>
<proteinExistence type="predicted"/>
<dbReference type="EMBL" id="LNTB01000001">
    <property type="protein sequence ID" value="KSW11814.1"/>
    <property type="molecule type" value="Genomic_DNA"/>
</dbReference>
<dbReference type="InterPro" id="IPR023296">
    <property type="entry name" value="Glyco_hydro_beta-prop_sf"/>
</dbReference>
<dbReference type="STRING" id="2309.CF15_03155"/>
<evidence type="ECO:0000256" key="2">
    <source>
        <dbReference type="ARBA" id="ARBA00022679"/>
    </source>
</evidence>
<organism evidence="3 4">
    <name type="scientific">Pyrodictium occultum</name>
    <dbReference type="NCBI Taxonomy" id="2309"/>
    <lineage>
        <taxon>Archaea</taxon>
        <taxon>Thermoproteota</taxon>
        <taxon>Thermoprotei</taxon>
        <taxon>Desulfurococcales</taxon>
        <taxon>Pyrodictiaceae</taxon>
        <taxon>Pyrodictium</taxon>
    </lineage>
</organism>
<dbReference type="PANTHER" id="PTHR34106:SF5">
    <property type="entry name" value="GLYCOSIDASE"/>
    <property type="match status" value="1"/>
</dbReference>
<evidence type="ECO:0000313" key="4">
    <source>
        <dbReference type="Proteomes" id="UP000053352"/>
    </source>
</evidence>
<sequence length="361" mass="40535">MASLPARFSYASGSLEAARIRRYETLDLAKRLAVIRPDAIRLINYPRRNPFSVFNASAHIEGKELKLYMRIIVGYYRYVSAIALGRLIVSQVLAGELPTVIDAKIIINPSNRYDVWGTEDPRVYEIGGRLYMTFSGRTIDYFKSDKPHGLPSTLPVTAVSEDGGYTWSKRYVHITGDIPWSLLRSDKDAFMYGEERPEILFHRPHVGDGGFVAVASRVEEGDDAGSGLRWMVARKPTVLLTPAPFEYKVGWSTPPIRVGRDLLLLAHGVDMDGFYRVFALLLEYSRSEGFIVKAITPRYIMEPRETYEVYGDRPYVVFPCGAVPIGRSEILISYGAADSFVGLAVTEIDGILSELDRGRIY</sequence>
<keyword evidence="2" id="KW-0808">Transferase</keyword>
<accession>A0A0V8RUS3</accession>
<dbReference type="OrthoDB" id="6245at2157"/>
<dbReference type="GO" id="GO:0016757">
    <property type="term" value="F:glycosyltransferase activity"/>
    <property type="evidence" value="ECO:0007669"/>
    <property type="project" value="UniProtKB-KW"/>
</dbReference>
<evidence type="ECO:0008006" key="5">
    <source>
        <dbReference type="Google" id="ProtNLM"/>
    </source>
</evidence>
<keyword evidence="1" id="KW-0328">Glycosyltransferase</keyword>
<evidence type="ECO:0000256" key="1">
    <source>
        <dbReference type="ARBA" id="ARBA00022676"/>
    </source>
</evidence>
<dbReference type="PANTHER" id="PTHR34106">
    <property type="entry name" value="GLYCOSIDASE"/>
    <property type="match status" value="1"/>
</dbReference>
<dbReference type="Pfam" id="PF04041">
    <property type="entry name" value="Glyco_hydro_130"/>
    <property type="match status" value="1"/>
</dbReference>
<dbReference type="InterPro" id="IPR007184">
    <property type="entry name" value="Mannoside_phosphorylase"/>
</dbReference>
<dbReference type="RefSeq" id="WP_058370492.1">
    <property type="nucleotide sequence ID" value="NZ_LNTB01000001.1"/>
</dbReference>